<evidence type="ECO:0000313" key="1">
    <source>
        <dbReference type="EMBL" id="CFE46642.1"/>
    </source>
</evidence>
<evidence type="ECO:0000313" key="13">
    <source>
        <dbReference type="Proteomes" id="UP000046680"/>
    </source>
</evidence>
<dbReference type="EMBL" id="CQQC01000980">
    <property type="protein sequence ID" value="CNV54409.1"/>
    <property type="molecule type" value="Genomic_DNA"/>
</dbReference>
<evidence type="ECO:0000313" key="9">
    <source>
        <dbReference type="Proteomes" id="UP000039021"/>
    </source>
</evidence>
<dbReference type="EMBL" id="CGCX01001103">
    <property type="protein sequence ID" value="CFR88732.1"/>
    <property type="molecule type" value="Genomic_DNA"/>
</dbReference>
<evidence type="ECO:0000313" key="14">
    <source>
        <dbReference type="Proteomes" id="UP000048289"/>
    </source>
</evidence>
<dbReference type="Proteomes" id="UP000045842">
    <property type="component" value="Unassembled WGS sequence"/>
</dbReference>
<dbReference type="Proteomes" id="UP000039217">
    <property type="component" value="Unassembled WGS sequence"/>
</dbReference>
<evidence type="ECO:0000313" key="4">
    <source>
        <dbReference type="EMBL" id="COV28784.1"/>
    </source>
</evidence>
<dbReference type="EMBL" id="CFOE01000896">
    <property type="protein sequence ID" value="CFE46642.1"/>
    <property type="molecule type" value="Genomic_DNA"/>
</dbReference>
<evidence type="ECO:0000313" key="3">
    <source>
        <dbReference type="EMBL" id="CNV54409.1"/>
    </source>
</evidence>
<evidence type="ECO:0000313" key="12">
    <source>
        <dbReference type="Proteomes" id="UP000045842"/>
    </source>
</evidence>
<evidence type="ECO:0000313" key="6">
    <source>
        <dbReference type="EMBL" id="COW90787.1"/>
    </source>
</evidence>
<dbReference type="Proteomes" id="UP000038802">
    <property type="component" value="Unassembled WGS sequence"/>
</dbReference>
<dbReference type="Proteomes" id="UP000044938">
    <property type="component" value="Unassembled WGS sequence"/>
</dbReference>
<dbReference type="EMBL" id="CSAD01000705">
    <property type="protein sequence ID" value="COW32453.1"/>
    <property type="molecule type" value="Genomic_DNA"/>
</dbReference>
<organism evidence="4 8">
    <name type="scientific">Mycobacterium tuberculosis</name>
    <dbReference type="NCBI Taxonomy" id="1773"/>
    <lineage>
        <taxon>Bacteria</taxon>
        <taxon>Bacillati</taxon>
        <taxon>Actinomycetota</taxon>
        <taxon>Actinomycetes</taxon>
        <taxon>Mycobacteriales</taxon>
        <taxon>Mycobacteriaceae</taxon>
        <taxon>Mycobacterium</taxon>
        <taxon>Mycobacterium tuberculosis complex</taxon>
    </lineage>
</organism>
<dbReference type="EMBL" id="CSAJ01000578">
    <property type="protein sequence ID" value="COW90787.1"/>
    <property type="molecule type" value="Genomic_DNA"/>
</dbReference>
<evidence type="ECO:0000313" key="11">
    <source>
        <dbReference type="Proteomes" id="UP000044938"/>
    </source>
</evidence>
<evidence type="ECO:0000313" key="8">
    <source>
        <dbReference type="Proteomes" id="UP000038802"/>
    </source>
</evidence>
<reference evidence="7" key="2">
    <citation type="submission" date="2015-03" db="EMBL/GenBank/DDBJ databases">
        <authorList>
            <consortium name="Pathogen Informatics"/>
            <person name="Murphy D."/>
        </authorList>
    </citation>
    <scope>NUCLEOTIDE SEQUENCE</scope>
    <source>
        <strain evidence="7">N09902308</strain>
    </source>
</reference>
<protein>
    <submittedName>
        <fullName evidence="4">Uncharacterized protein</fullName>
    </submittedName>
</protein>
<reference evidence="8 9" key="1">
    <citation type="submission" date="2015-03" db="EMBL/GenBank/DDBJ databases">
        <authorList>
            <consortium name="Pathogen Informatics"/>
        </authorList>
    </citation>
    <scope>NUCLEOTIDE SEQUENCE [LARGE SCALE GENOMIC DNA]</scope>
    <source>
        <strain evidence="2 13">C09601061</strain>
        <strain evidence="3 10">D00501624</strain>
        <strain evidence="5 12">G09801536</strain>
        <strain evidence="1 14">G09901357</strain>
        <strain evidence="8">K00500041</strain>
        <strain evidence="6 11">M09401471</strain>
        <strain evidence="9">N09902308</strain>
    </source>
</reference>
<dbReference type="Proteomes" id="UP000039021">
    <property type="component" value="Unassembled WGS sequence"/>
</dbReference>
<reference evidence="4" key="3">
    <citation type="submission" date="2015-03" db="EMBL/GenBank/DDBJ databases">
        <authorList>
            <person name="Murphy D."/>
        </authorList>
    </citation>
    <scope>NUCLEOTIDE SEQUENCE [LARGE SCALE GENOMIC DNA]</scope>
    <source>
        <strain evidence="4">K00500041</strain>
    </source>
</reference>
<gene>
    <name evidence="2" type="ORF">ERS007657_02712</name>
    <name evidence="3" type="ORF">ERS007661_02655</name>
    <name evidence="5" type="ORF">ERS007679_03645</name>
    <name evidence="1" type="ORF">ERS007681_04133</name>
    <name evidence="4" type="ORF">ERS007703_01043</name>
    <name evidence="6" type="ORF">ERS007720_03524</name>
    <name evidence="7" type="ORF">ERS007739_01071</name>
</gene>
<evidence type="ECO:0000313" key="10">
    <source>
        <dbReference type="Proteomes" id="UP000039217"/>
    </source>
</evidence>
<name>A0A0U0RW46_MYCTX</name>
<dbReference type="Proteomes" id="UP000048289">
    <property type="component" value="Unassembled WGS sequence"/>
</dbReference>
<dbReference type="Proteomes" id="UP000046680">
    <property type="component" value="Unassembled WGS sequence"/>
</dbReference>
<evidence type="ECO:0000313" key="5">
    <source>
        <dbReference type="EMBL" id="COW32453.1"/>
    </source>
</evidence>
<evidence type="ECO:0000313" key="7">
    <source>
        <dbReference type="EMBL" id="COX31855.1"/>
    </source>
</evidence>
<dbReference type="EMBL" id="CSAE01000078">
    <property type="protein sequence ID" value="COV28784.1"/>
    <property type="molecule type" value="Genomic_DNA"/>
</dbReference>
<evidence type="ECO:0000313" key="2">
    <source>
        <dbReference type="EMBL" id="CFR88732.1"/>
    </source>
</evidence>
<dbReference type="EMBL" id="CSBK01000370">
    <property type="protein sequence ID" value="COX31855.1"/>
    <property type="molecule type" value="Genomic_DNA"/>
</dbReference>
<accession>A0A0U0RW46</accession>
<dbReference type="AlphaFoldDB" id="A0A0U0RW46"/>
<proteinExistence type="predicted"/>
<sequence length="87" mass="9341">MVCANGRKPLGFNGSEPRGSISRFLRPRMVSVRIAARLCIPIVLPGNENPINTRLPRIASERTSPTFTPAISTLSPVLMPPVSANCA</sequence>